<evidence type="ECO:0000313" key="4">
    <source>
        <dbReference type="EMBL" id="RLN08031.1"/>
    </source>
</evidence>
<gene>
    <name evidence="4" type="ORF">C2845_PM11G15590</name>
</gene>
<feature type="domain" description="Disease resistance R13L4/SHOC-2-like LRR" evidence="3">
    <location>
        <begin position="314"/>
        <end position="562"/>
    </location>
</feature>
<dbReference type="InterPro" id="IPR032675">
    <property type="entry name" value="LRR_dom_sf"/>
</dbReference>
<dbReference type="Proteomes" id="UP000275267">
    <property type="component" value="Unassembled WGS sequence"/>
</dbReference>
<dbReference type="Pfam" id="PF23559">
    <property type="entry name" value="WHD_DRP"/>
    <property type="match status" value="1"/>
</dbReference>
<dbReference type="Pfam" id="PF23598">
    <property type="entry name" value="LRR_14"/>
    <property type="match status" value="2"/>
</dbReference>
<proteinExistence type="predicted"/>
<reference evidence="5" key="1">
    <citation type="journal article" date="2019" name="Nat. Commun.">
        <title>The genome of broomcorn millet.</title>
        <authorList>
            <person name="Zou C."/>
            <person name="Miki D."/>
            <person name="Li D."/>
            <person name="Tang Q."/>
            <person name="Xiao L."/>
            <person name="Rajput S."/>
            <person name="Deng P."/>
            <person name="Jia W."/>
            <person name="Huang R."/>
            <person name="Zhang M."/>
            <person name="Sun Y."/>
            <person name="Hu J."/>
            <person name="Fu X."/>
            <person name="Schnable P.S."/>
            <person name="Li F."/>
            <person name="Zhang H."/>
            <person name="Feng B."/>
            <person name="Zhu X."/>
            <person name="Liu R."/>
            <person name="Schnable J.C."/>
            <person name="Zhu J.-K."/>
            <person name="Zhang H."/>
        </authorList>
    </citation>
    <scope>NUCLEOTIDE SEQUENCE [LARGE SCALE GENOMIC DNA]</scope>
</reference>
<dbReference type="SUPFAM" id="SSF52058">
    <property type="entry name" value="L domain-like"/>
    <property type="match status" value="1"/>
</dbReference>
<evidence type="ECO:0000256" key="1">
    <source>
        <dbReference type="ARBA" id="ARBA00022737"/>
    </source>
</evidence>
<organism evidence="4 5">
    <name type="scientific">Panicum miliaceum</name>
    <name type="common">Proso millet</name>
    <name type="synonym">Broomcorn millet</name>
    <dbReference type="NCBI Taxonomy" id="4540"/>
    <lineage>
        <taxon>Eukaryota</taxon>
        <taxon>Viridiplantae</taxon>
        <taxon>Streptophyta</taxon>
        <taxon>Embryophyta</taxon>
        <taxon>Tracheophyta</taxon>
        <taxon>Spermatophyta</taxon>
        <taxon>Magnoliopsida</taxon>
        <taxon>Liliopsida</taxon>
        <taxon>Poales</taxon>
        <taxon>Poaceae</taxon>
        <taxon>PACMAD clade</taxon>
        <taxon>Panicoideae</taxon>
        <taxon>Panicodae</taxon>
        <taxon>Paniceae</taxon>
        <taxon>Panicinae</taxon>
        <taxon>Panicum</taxon>
        <taxon>Panicum sect. Panicum</taxon>
    </lineage>
</organism>
<dbReference type="InterPro" id="IPR044974">
    <property type="entry name" value="Disease_R_plants"/>
</dbReference>
<dbReference type="InterPro" id="IPR058922">
    <property type="entry name" value="WHD_DRP"/>
</dbReference>
<dbReference type="STRING" id="4540.A0A3L6RQF7"/>
<keyword evidence="1" id="KW-0677">Repeat</keyword>
<accession>A0A3L6RQF7</accession>
<sequence length="566" mass="64379">MDRIRTLNFRFLSELESNAELFGSVEGIFSWLNSYIHACPDFLKRSILYLSIFPQYLIIRRRRLVMRWIAEGYCKDTGNSSEEGSGEFYFSRLLSTNIVQQYPHLVTDVLGSRRMVFCQVNNLLNGYIISQAMEENLVLQLKGICSQTAQRTGRHLVIDSSWDRDRIVFESIDFSRLRSLTVFGQWRSFFISASMNVLRVLDLEDAIGVKDKDIDRLVKLLPRLRFLSLRGCREISHLPSSLGDLRQLETLDVRYTSIITLPSFITKLKKLQYIRAGTSILTEEQPTVCSSSWLSGFCRRQQLDGSTRVAPDGVKVTPAIGKLTALHTLGVVNVSDAGGKDILKELKNLIQLRKLGVSRVNKKNIKEFCSAISYATNLESLSVKLSKGNQESLDDINFPPENLQSLKLFGFVRGLPAWIGRLHNLTKLDLEITLSAEVDIIRVLRDTRKLCILRLRARWLQPGAGKLDFRVFTNGIEESCFQKLKILYLACISSEVHVSFGSQSMRNLELLTVRCCSGSTLKFSDLNHLPRLNEVWLAGSHEDELKVGIETQLREHPNQPSLKQVE</sequence>
<dbReference type="PANTHER" id="PTHR23155">
    <property type="entry name" value="DISEASE RESISTANCE PROTEIN RP"/>
    <property type="match status" value="1"/>
</dbReference>
<dbReference type="OrthoDB" id="689900at2759"/>
<feature type="domain" description="Disease resistance protein winged helix" evidence="2">
    <location>
        <begin position="52"/>
        <end position="103"/>
    </location>
</feature>
<evidence type="ECO:0000259" key="2">
    <source>
        <dbReference type="Pfam" id="PF23559"/>
    </source>
</evidence>
<evidence type="ECO:0008006" key="6">
    <source>
        <dbReference type="Google" id="ProtNLM"/>
    </source>
</evidence>
<keyword evidence="5" id="KW-1185">Reference proteome</keyword>
<name>A0A3L6RQF7_PANMI</name>
<dbReference type="EMBL" id="PQIB02000007">
    <property type="protein sequence ID" value="RLN08031.1"/>
    <property type="molecule type" value="Genomic_DNA"/>
</dbReference>
<dbReference type="PANTHER" id="PTHR23155:SF1135">
    <property type="entry name" value="OS08G0246300 PROTEIN"/>
    <property type="match status" value="1"/>
</dbReference>
<dbReference type="AlphaFoldDB" id="A0A3L6RQF7"/>
<evidence type="ECO:0000313" key="5">
    <source>
        <dbReference type="Proteomes" id="UP000275267"/>
    </source>
</evidence>
<dbReference type="Gene3D" id="3.80.10.10">
    <property type="entry name" value="Ribonuclease Inhibitor"/>
    <property type="match status" value="1"/>
</dbReference>
<feature type="domain" description="Disease resistance R13L4/SHOC-2-like LRR" evidence="3">
    <location>
        <begin position="177"/>
        <end position="278"/>
    </location>
</feature>
<dbReference type="InterPro" id="IPR055414">
    <property type="entry name" value="LRR_R13L4/SHOC2-like"/>
</dbReference>
<comment type="caution">
    <text evidence="4">The sequence shown here is derived from an EMBL/GenBank/DDBJ whole genome shotgun (WGS) entry which is preliminary data.</text>
</comment>
<protein>
    <recommendedName>
        <fullName evidence="6">Disease resistance protein RPM1-like</fullName>
    </recommendedName>
</protein>
<dbReference type="GO" id="GO:0098542">
    <property type="term" value="P:defense response to other organism"/>
    <property type="evidence" value="ECO:0007669"/>
    <property type="project" value="TreeGrafter"/>
</dbReference>
<evidence type="ECO:0000259" key="3">
    <source>
        <dbReference type="Pfam" id="PF23598"/>
    </source>
</evidence>